<dbReference type="CDD" id="cd19756">
    <property type="entry name" value="Bbox2"/>
    <property type="match status" value="1"/>
</dbReference>
<organism evidence="6 7">
    <name type="scientific">Dreissena polymorpha</name>
    <name type="common">Zebra mussel</name>
    <name type="synonym">Mytilus polymorpha</name>
    <dbReference type="NCBI Taxonomy" id="45954"/>
    <lineage>
        <taxon>Eukaryota</taxon>
        <taxon>Metazoa</taxon>
        <taxon>Spiralia</taxon>
        <taxon>Lophotrochozoa</taxon>
        <taxon>Mollusca</taxon>
        <taxon>Bivalvia</taxon>
        <taxon>Autobranchia</taxon>
        <taxon>Heteroconchia</taxon>
        <taxon>Euheterodonta</taxon>
        <taxon>Imparidentia</taxon>
        <taxon>Neoheterodontei</taxon>
        <taxon>Myida</taxon>
        <taxon>Dreissenoidea</taxon>
        <taxon>Dreissenidae</taxon>
        <taxon>Dreissena</taxon>
    </lineage>
</organism>
<keyword evidence="4" id="KW-0175">Coiled coil</keyword>
<keyword evidence="2" id="KW-0862">Zinc</keyword>
<protein>
    <recommendedName>
        <fullName evidence="5">B box-type domain-containing protein</fullName>
    </recommendedName>
</protein>
<dbReference type="SUPFAM" id="SSF101898">
    <property type="entry name" value="NHL repeat"/>
    <property type="match status" value="1"/>
</dbReference>
<proteinExistence type="predicted"/>
<reference evidence="6" key="2">
    <citation type="submission" date="2020-11" db="EMBL/GenBank/DDBJ databases">
        <authorList>
            <person name="McCartney M.A."/>
            <person name="Auch B."/>
            <person name="Kono T."/>
            <person name="Mallez S."/>
            <person name="Becker A."/>
            <person name="Gohl D.M."/>
            <person name="Silverstein K.A.T."/>
            <person name="Koren S."/>
            <person name="Bechman K.B."/>
            <person name="Herman A."/>
            <person name="Abrahante J.E."/>
            <person name="Garbe J."/>
        </authorList>
    </citation>
    <scope>NUCLEOTIDE SEQUENCE</scope>
    <source>
        <strain evidence="6">Duluth1</strain>
        <tissue evidence="6">Whole animal</tissue>
    </source>
</reference>
<keyword evidence="7" id="KW-1185">Reference proteome</keyword>
<dbReference type="Pfam" id="PF00643">
    <property type="entry name" value="zf-B_box"/>
    <property type="match status" value="1"/>
</dbReference>
<dbReference type="InterPro" id="IPR000315">
    <property type="entry name" value="Znf_B-box"/>
</dbReference>
<dbReference type="PROSITE" id="PS50119">
    <property type="entry name" value="ZF_BBOX"/>
    <property type="match status" value="2"/>
</dbReference>
<comment type="caution">
    <text evidence="6">The sequence shown here is derived from an EMBL/GenBank/DDBJ whole genome shotgun (WGS) entry which is preliminary data.</text>
</comment>
<reference evidence="6" key="1">
    <citation type="journal article" date="2019" name="bioRxiv">
        <title>The Genome of the Zebra Mussel, Dreissena polymorpha: A Resource for Invasive Species Research.</title>
        <authorList>
            <person name="McCartney M.A."/>
            <person name="Auch B."/>
            <person name="Kono T."/>
            <person name="Mallez S."/>
            <person name="Zhang Y."/>
            <person name="Obille A."/>
            <person name="Becker A."/>
            <person name="Abrahante J.E."/>
            <person name="Garbe J."/>
            <person name="Badalamenti J.P."/>
            <person name="Herman A."/>
            <person name="Mangelson H."/>
            <person name="Liachko I."/>
            <person name="Sullivan S."/>
            <person name="Sone E.D."/>
            <person name="Koren S."/>
            <person name="Silverstein K.A.T."/>
            <person name="Beckman K.B."/>
            <person name="Gohl D.M."/>
        </authorList>
    </citation>
    <scope>NUCLEOTIDE SEQUENCE</scope>
    <source>
        <strain evidence="6">Duluth1</strain>
        <tissue evidence="6">Whole animal</tissue>
    </source>
</reference>
<dbReference type="PANTHER" id="PTHR25462">
    <property type="entry name" value="BONUS, ISOFORM C-RELATED"/>
    <property type="match status" value="1"/>
</dbReference>
<dbReference type="InterPro" id="IPR011042">
    <property type="entry name" value="6-blade_b-propeller_TolB-like"/>
</dbReference>
<name>A0A9D4GN76_DREPO</name>
<dbReference type="Gene3D" id="3.30.160.60">
    <property type="entry name" value="Classic Zinc Finger"/>
    <property type="match status" value="1"/>
</dbReference>
<keyword evidence="2" id="KW-0479">Metal-binding</keyword>
<accession>A0A9D4GN76</accession>
<dbReference type="Proteomes" id="UP000828390">
    <property type="component" value="Unassembled WGS sequence"/>
</dbReference>
<evidence type="ECO:0000313" key="7">
    <source>
        <dbReference type="Proteomes" id="UP000828390"/>
    </source>
</evidence>
<feature type="domain" description="B box-type" evidence="5">
    <location>
        <begin position="79"/>
        <end position="123"/>
    </location>
</feature>
<feature type="domain" description="B box-type" evidence="5">
    <location>
        <begin position="17"/>
        <end position="61"/>
    </location>
</feature>
<feature type="coiled-coil region" evidence="4">
    <location>
        <begin position="132"/>
        <end position="191"/>
    </location>
</feature>
<evidence type="ECO:0000256" key="1">
    <source>
        <dbReference type="ARBA" id="ARBA00022737"/>
    </source>
</evidence>
<dbReference type="PROSITE" id="PS51125">
    <property type="entry name" value="NHL"/>
    <property type="match status" value="1"/>
</dbReference>
<evidence type="ECO:0000256" key="4">
    <source>
        <dbReference type="SAM" id="Coils"/>
    </source>
</evidence>
<sequence>MATPVHVDSGNSGSDLVKDYVCGGCESRTIFESADYFCATCTKFFCRKCIDPHDQIYAKHSKYGREETNKWPLTKIMEDLLLKCDVHKDKKLKMFCQDHSQLCCTDCVLLNHRQCTKMTLISESVKTKSFDMQQVSNNLQTIEDELHKVKSKQEGRIQSIEESCREKLHEIRDLKKKLNAALDELENITLKELDAIRTSLQICLKKDVDNCSRLKDDLQTLSEAVNSLCDKSRKDLEFIVSRKCQDKIQESDSYLKENPVKVQSSIIFRANTDIEQYLSKQFSLGRILDSMQSLTVTRKSEYILRIPSDRVQDFEITGICSLPSGQVIVADFNNNKLKLLDQHYKVSIHCDVSYSPTSICQITSSEVAVTMNKDVQFISVSNGQLVNGRKFSLQHDVKGIAHHQGALYITSGAALYHYTLTGSLVKKLYEDAGYIFRVWKCAVSPAGDRIYVTNYEQQKLLTLATDGTLISTFEHSEVQGPYGLDVTPAGQVLVSGYSSHTVIQIDGEGRHKLATLALQKDGLGQPASVCYNTNTHQMIVGLTNNSKIIVMDLK</sequence>
<dbReference type="AlphaFoldDB" id="A0A9D4GN76"/>
<dbReference type="InterPro" id="IPR001258">
    <property type="entry name" value="NHL_repeat"/>
</dbReference>
<dbReference type="Gene3D" id="2.120.10.30">
    <property type="entry name" value="TolB, C-terminal domain"/>
    <property type="match status" value="1"/>
</dbReference>
<dbReference type="InterPro" id="IPR047153">
    <property type="entry name" value="TRIM45/56/19-like"/>
</dbReference>
<evidence type="ECO:0000313" key="6">
    <source>
        <dbReference type="EMBL" id="KAH3819912.1"/>
    </source>
</evidence>
<evidence type="ECO:0000256" key="2">
    <source>
        <dbReference type="PROSITE-ProRule" id="PRU00024"/>
    </source>
</evidence>
<dbReference type="SUPFAM" id="SSF57845">
    <property type="entry name" value="B-box zinc-binding domain"/>
    <property type="match status" value="1"/>
</dbReference>
<gene>
    <name evidence="6" type="ORF">DPMN_121656</name>
</gene>
<dbReference type="OrthoDB" id="6041576at2759"/>
<dbReference type="GO" id="GO:0008270">
    <property type="term" value="F:zinc ion binding"/>
    <property type="evidence" value="ECO:0007669"/>
    <property type="project" value="UniProtKB-KW"/>
</dbReference>
<evidence type="ECO:0000259" key="5">
    <source>
        <dbReference type="PROSITE" id="PS50119"/>
    </source>
</evidence>
<dbReference type="EMBL" id="JAIWYP010000005">
    <property type="protein sequence ID" value="KAH3819912.1"/>
    <property type="molecule type" value="Genomic_DNA"/>
</dbReference>
<dbReference type="PANTHER" id="PTHR25462:SF296">
    <property type="entry name" value="MEIOTIC P26, ISOFORM F"/>
    <property type="match status" value="1"/>
</dbReference>
<keyword evidence="2" id="KW-0863">Zinc-finger</keyword>
<feature type="repeat" description="NHL" evidence="3">
    <location>
        <begin position="317"/>
        <end position="343"/>
    </location>
</feature>
<evidence type="ECO:0000256" key="3">
    <source>
        <dbReference type="PROSITE-ProRule" id="PRU00504"/>
    </source>
</evidence>
<keyword evidence="1" id="KW-0677">Repeat</keyword>